<dbReference type="EMBL" id="HADW01003437">
    <property type="protein sequence ID" value="SBP04837.1"/>
    <property type="molecule type" value="Transcribed_RNA"/>
</dbReference>
<feature type="compositionally biased region" description="Polar residues" evidence="2">
    <location>
        <begin position="329"/>
        <end position="344"/>
    </location>
</feature>
<feature type="region of interest" description="Disordered" evidence="2">
    <location>
        <begin position="383"/>
        <end position="446"/>
    </location>
</feature>
<accession>A0A1A7WFS9</accession>
<protein>
    <submittedName>
        <fullName evidence="4">Family with sequence similarity 124B</fullName>
    </submittedName>
</protein>
<feature type="region of interest" description="Disordered" evidence="2">
    <location>
        <begin position="467"/>
        <end position="495"/>
    </location>
</feature>
<feature type="domain" description="FAM124" evidence="3">
    <location>
        <begin position="49"/>
        <end position="297"/>
    </location>
</feature>
<name>A0A1A7WFS9_9TELE</name>
<dbReference type="EMBL" id="HADX01007554">
    <property type="protein sequence ID" value="SBP29786.1"/>
    <property type="molecule type" value="Transcribed_RNA"/>
</dbReference>
<evidence type="ECO:0000256" key="1">
    <source>
        <dbReference type="ARBA" id="ARBA00006440"/>
    </source>
</evidence>
<comment type="similarity">
    <text evidence="1">Belongs to the FAM124 family.</text>
</comment>
<evidence type="ECO:0000313" key="4">
    <source>
        <dbReference type="EMBL" id="SBP04837.1"/>
    </source>
</evidence>
<dbReference type="PANTHER" id="PTHR14715">
    <property type="entry name" value="FAM124 DOMAIN-CONTAINING PROTEIN-RELATED"/>
    <property type="match status" value="1"/>
</dbReference>
<sequence length="525" mass="57536">MWRLAAALRSADDENVDSGAETAESGCSRMSSSVMQLVTRRTRQQLLLMNLHLLANPGESLLLQQTLDRLLRWLCPSLRIFHVSERASPFRAHAHLCPVAGYPSLAITFFLHEAYGEERILKVLDFFQRPPWQYHHTESCGSRAAGIHITSSSSSNPRLRPYLLPSRDFYSLGAGMPVWGVRPVHCGGEILRVTLYSNYDNYEDAVRLYETVLQRQAEEQKTGFCWFTIHTEPGLCLQLALKQLSPGVHVESCSSAALQFSVEEIGQLVPLLPNPCSPISTTRWQTEDLDGNKVLFQVKTSPQPQRPLTCAFPLTCLSVSPRGMQLRSSVQAYGSSSTTPQSWQRSRHGNRPRSDPVLEKLSGAESLGSGSCCSTPPGSSCYSSQRSSPAQLSTSNQPDPPLCPSVTRSRSRLLLEEDEESETNVDTGVAVSPRSDAADKTTTRSSSIGALSVEELMECLPQTLVNSQKPSGMEASGGCDGAALENRTGGAGRSPLNRLLAQNRTAAELLSARPKNEEPVDEFFI</sequence>
<reference evidence="4" key="2">
    <citation type="submission" date="2016-06" db="EMBL/GenBank/DDBJ databases">
        <title>The genome of a short-lived fish provides insights into sex chromosome evolution and the genetic control of aging.</title>
        <authorList>
            <person name="Reichwald K."/>
            <person name="Felder M."/>
            <person name="Petzold A."/>
            <person name="Koch P."/>
            <person name="Groth M."/>
            <person name="Platzer M."/>
        </authorList>
    </citation>
    <scope>NUCLEOTIDE SEQUENCE</scope>
    <source>
        <tissue evidence="4">Brain</tissue>
    </source>
</reference>
<proteinExistence type="inferred from homology"/>
<dbReference type="PANTHER" id="PTHR14715:SF2">
    <property type="entry name" value="PROTEIN FAM124B"/>
    <property type="match status" value="1"/>
</dbReference>
<feature type="compositionally biased region" description="Polar residues" evidence="2">
    <location>
        <begin position="385"/>
        <end position="397"/>
    </location>
</feature>
<feature type="region of interest" description="Disordered" evidence="2">
    <location>
        <begin position="329"/>
        <end position="357"/>
    </location>
</feature>
<reference evidence="4" key="1">
    <citation type="submission" date="2016-05" db="EMBL/GenBank/DDBJ databases">
        <authorList>
            <person name="Lavstsen T."/>
            <person name="Jespersen J.S."/>
        </authorList>
    </citation>
    <scope>NUCLEOTIDE SEQUENCE</scope>
    <source>
        <tissue evidence="4">Brain</tissue>
    </source>
</reference>
<evidence type="ECO:0000259" key="3">
    <source>
        <dbReference type="Pfam" id="PF15067"/>
    </source>
</evidence>
<dbReference type="InterPro" id="IPR046365">
    <property type="entry name" value="FAM124_dom"/>
</dbReference>
<organism evidence="4">
    <name type="scientific">Iconisemion striatum</name>
    <dbReference type="NCBI Taxonomy" id="60296"/>
    <lineage>
        <taxon>Eukaryota</taxon>
        <taxon>Metazoa</taxon>
        <taxon>Chordata</taxon>
        <taxon>Craniata</taxon>
        <taxon>Vertebrata</taxon>
        <taxon>Euteleostomi</taxon>
        <taxon>Actinopterygii</taxon>
        <taxon>Neopterygii</taxon>
        <taxon>Teleostei</taxon>
        <taxon>Neoteleostei</taxon>
        <taxon>Acanthomorphata</taxon>
        <taxon>Ovalentaria</taxon>
        <taxon>Atherinomorphae</taxon>
        <taxon>Cyprinodontiformes</taxon>
        <taxon>Nothobranchiidae</taxon>
        <taxon>Iconisemion</taxon>
    </lineage>
</organism>
<dbReference type="Pfam" id="PF15067">
    <property type="entry name" value="FAM124"/>
    <property type="match status" value="1"/>
</dbReference>
<gene>
    <name evidence="4" type="primary">FAM124B</name>
</gene>
<dbReference type="GO" id="GO:0005654">
    <property type="term" value="C:nucleoplasm"/>
    <property type="evidence" value="ECO:0007669"/>
    <property type="project" value="TreeGrafter"/>
</dbReference>
<evidence type="ECO:0000256" key="2">
    <source>
        <dbReference type="SAM" id="MobiDB-lite"/>
    </source>
</evidence>
<dbReference type="AlphaFoldDB" id="A0A1A7WFS9"/>
<dbReference type="InterPro" id="IPR029380">
    <property type="entry name" value="FAM124"/>
</dbReference>